<name>L0R706_9BACT</name>
<dbReference type="Pfam" id="PF08668">
    <property type="entry name" value="HDOD"/>
    <property type="match status" value="1"/>
</dbReference>
<keyword evidence="3" id="KW-1185">Reference proteome</keyword>
<dbReference type="Gene3D" id="1.10.3210.10">
    <property type="entry name" value="Hypothetical protein af1432"/>
    <property type="match status" value="1"/>
</dbReference>
<dbReference type="SUPFAM" id="SSF109604">
    <property type="entry name" value="HD-domain/PDEase-like"/>
    <property type="match status" value="1"/>
</dbReference>
<sequence>MTDNIIPEETLQTAIELMDERFAHTDRSKPVLSTLYELGLAHVAKDLISHPELYKPQTDLPIPNKKFEKVDPVTLMHTDIKLPSLPQVFIEMRQVINNPASSASDVADVISQDTALSAFLLRMVNSAFYSFPSQIDTISRAVAVIGTKQLSTLALGTSVMDMFKGLPTDIIDLELFWRHSFACGIIASQLAKMFKQGSPEKCFVAGLLHDIGRPVLMMTLPDHAVAATAISRQKKALMFKAERVVTGFDHAELGGMLLRKWNLPFSLVTAVLYHHSPTKAAKTPESMYVYFANIIAKTLGIGGGGDFFIRDIKNERWENHGLTPEKLRELDKSLAPVLEDAFSILTSMTK</sequence>
<dbReference type="PROSITE" id="PS51833">
    <property type="entry name" value="HDOD"/>
    <property type="match status" value="1"/>
</dbReference>
<dbReference type="HOGENOM" id="CLU_048246_4_1_7"/>
<organism evidence="2 3">
    <name type="scientific">Maridesulfovibrio hydrothermalis AM13 = DSM 14728</name>
    <dbReference type="NCBI Taxonomy" id="1121451"/>
    <lineage>
        <taxon>Bacteria</taxon>
        <taxon>Pseudomonadati</taxon>
        <taxon>Thermodesulfobacteriota</taxon>
        <taxon>Desulfovibrionia</taxon>
        <taxon>Desulfovibrionales</taxon>
        <taxon>Desulfovibrionaceae</taxon>
        <taxon>Maridesulfovibrio</taxon>
    </lineage>
</organism>
<protein>
    <submittedName>
        <fullName evidence="2">Metal dependent phosphohydrolase</fullName>
    </submittedName>
</protein>
<dbReference type="EMBL" id="FO203522">
    <property type="protein sequence ID" value="CCO22519.1"/>
    <property type="molecule type" value="Genomic_DNA"/>
</dbReference>
<dbReference type="Proteomes" id="UP000010808">
    <property type="component" value="Chromosome"/>
</dbReference>
<keyword evidence="2" id="KW-0378">Hydrolase</keyword>
<reference evidence="2 3" key="1">
    <citation type="submission" date="2012-10" db="EMBL/GenBank/DDBJ databases">
        <authorList>
            <person name="Genoscope - CEA"/>
        </authorList>
    </citation>
    <scope>NUCLEOTIDE SEQUENCE [LARGE SCALE GENOMIC DNA]</scope>
    <source>
        <strain evidence="3">AM13 / DSM 14728</strain>
    </source>
</reference>
<evidence type="ECO:0000313" key="3">
    <source>
        <dbReference type="Proteomes" id="UP000010808"/>
    </source>
</evidence>
<dbReference type="InterPro" id="IPR052340">
    <property type="entry name" value="RNase_Y/CdgJ"/>
</dbReference>
<feature type="domain" description="HDOD" evidence="1">
    <location>
        <begin position="82"/>
        <end position="277"/>
    </location>
</feature>
<dbReference type="STRING" id="1121451.DESAM_20228"/>
<evidence type="ECO:0000313" key="2">
    <source>
        <dbReference type="EMBL" id="CCO22519.1"/>
    </source>
</evidence>
<proteinExistence type="predicted"/>
<dbReference type="AlphaFoldDB" id="L0R706"/>
<dbReference type="PATRIC" id="fig|1121451.3.peg.500"/>
<evidence type="ECO:0000259" key="1">
    <source>
        <dbReference type="PROSITE" id="PS51833"/>
    </source>
</evidence>
<dbReference type="SMART" id="SM00471">
    <property type="entry name" value="HDc"/>
    <property type="match status" value="1"/>
</dbReference>
<dbReference type="GO" id="GO:0016787">
    <property type="term" value="F:hydrolase activity"/>
    <property type="evidence" value="ECO:0007669"/>
    <property type="project" value="UniProtKB-KW"/>
</dbReference>
<dbReference type="InterPro" id="IPR013976">
    <property type="entry name" value="HDOD"/>
</dbReference>
<dbReference type="PANTHER" id="PTHR33525:SF3">
    <property type="entry name" value="RIBONUCLEASE Y"/>
    <property type="match status" value="1"/>
</dbReference>
<dbReference type="InterPro" id="IPR003607">
    <property type="entry name" value="HD/PDEase_dom"/>
</dbReference>
<accession>L0R706</accession>
<dbReference type="KEGG" id="dhy:DESAM_20228"/>
<dbReference type="eggNOG" id="COG1639">
    <property type="taxonomic scope" value="Bacteria"/>
</dbReference>
<dbReference type="RefSeq" id="WP_015335129.1">
    <property type="nucleotide sequence ID" value="NC_020055.1"/>
</dbReference>
<gene>
    <name evidence="2" type="ORF">DESAM_20228</name>
</gene>
<dbReference type="OrthoDB" id="9803649at2"/>
<dbReference type="PANTHER" id="PTHR33525">
    <property type="match status" value="1"/>
</dbReference>
<dbReference type="CDD" id="cd00077">
    <property type="entry name" value="HDc"/>
    <property type="match status" value="1"/>
</dbReference>